<name>A0AAV3J706_LEPBO</name>
<dbReference type="Proteomes" id="UP000014570">
    <property type="component" value="Unassembled WGS sequence"/>
</dbReference>
<comment type="caution">
    <text evidence="1">The sequence shown here is derived from an EMBL/GenBank/DDBJ whole genome shotgun (WGS) entry which is preliminary data.</text>
</comment>
<organism evidence="1 2">
    <name type="scientific">Leptospira borgpetersenii serovar Javanica str. UI 09931</name>
    <dbReference type="NCBI Taxonomy" id="1049767"/>
    <lineage>
        <taxon>Bacteria</taxon>
        <taxon>Pseudomonadati</taxon>
        <taxon>Spirochaetota</taxon>
        <taxon>Spirochaetia</taxon>
        <taxon>Leptospirales</taxon>
        <taxon>Leptospiraceae</taxon>
        <taxon>Leptospira</taxon>
    </lineage>
</organism>
<accession>A0AAV3J706</accession>
<dbReference type="EMBL" id="AHNP02000013">
    <property type="protein sequence ID" value="EPG56252.1"/>
    <property type="molecule type" value="Genomic_DNA"/>
</dbReference>
<reference evidence="1 2" key="1">
    <citation type="submission" date="2013-04" db="EMBL/GenBank/DDBJ databases">
        <authorList>
            <person name="Harkins D.M."/>
            <person name="Durkin A.S."/>
            <person name="Brinkac L.M."/>
            <person name="Haft D.H."/>
            <person name="Selengut J.D."/>
            <person name="Sanka R."/>
            <person name="DePew J."/>
            <person name="Purushe J."/>
            <person name="Chanthongthip A."/>
            <person name="Lattana O."/>
            <person name="Phetsouvanh R."/>
            <person name="Newton P.N."/>
            <person name="Vinetz J.M."/>
            <person name="Sutton G.G."/>
            <person name="Nierman W.C."/>
            <person name="Fouts D.E."/>
        </authorList>
    </citation>
    <scope>NUCLEOTIDE SEQUENCE [LARGE SCALE GENOMIC DNA]</scope>
    <source>
        <strain evidence="1 2">UI 09931</strain>
    </source>
</reference>
<evidence type="ECO:0000313" key="1">
    <source>
        <dbReference type="EMBL" id="EPG56252.1"/>
    </source>
</evidence>
<protein>
    <submittedName>
        <fullName evidence="1">Uncharacterized protein</fullName>
    </submittedName>
</protein>
<gene>
    <name evidence="1" type="ORF">LEP1GSC103_1194</name>
</gene>
<evidence type="ECO:0000313" key="2">
    <source>
        <dbReference type="Proteomes" id="UP000014570"/>
    </source>
</evidence>
<dbReference type="AlphaFoldDB" id="A0AAV3J706"/>
<sequence length="45" mass="5601">MRRFIFLKKLDLNFTDRFQKCGTYPSKLSFFSIRWYSFYPCSLTF</sequence>
<proteinExistence type="predicted"/>